<evidence type="ECO:0000313" key="3">
    <source>
        <dbReference type="EMBL" id="CZR50969.1"/>
    </source>
</evidence>
<name>A0A1L7WE18_9HELO</name>
<dbReference type="Proteomes" id="UP000184330">
    <property type="component" value="Unassembled WGS sequence"/>
</dbReference>
<reference evidence="3 4" key="1">
    <citation type="submission" date="2016-03" db="EMBL/GenBank/DDBJ databases">
        <authorList>
            <person name="Ploux O."/>
        </authorList>
    </citation>
    <scope>NUCLEOTIDE SEQUENCE [LARGE SCALE GENOMIC DNA]</scope>
    <source>
        <strain evidence="3 4">UAMH 11012</strain>
    </source>
</reference>
<accession>A0A1L7WE18</accession>
<keyword evidence="4" id="KW-1185">Reference proteome</keyword>
<feature type="repeat" description="ANK" evidence="1">
    <location>
        <begin position="263"/>
        <end position="295"/>
    </location>
</feature>
<dbReference type="Gene3D" id="1.25.40.20">
    <property type="entry name" value="Ankyrin repeat-containing domain"/>
    <property type="match status" value="1"/>
</dbReference>
<feature type="compositionally biased region" description="Basic residues" evidence="2">
    <location>
        <begin position="253"/>
        <end position="263"/>
    </location>
</feature>
<gene>
    <name evidence="3" type="ORF">PAC_00844</name>
</gene>
<feature type="region of interest" description="Disordered" evidence="2">
    <location>
        <begin position="232"/>
        <end position="266"/>
    </location>
</feature>
<proteinExistence type="predicted"/>
<dbReference type="InterPro" id="IPR036770">
    <property type="entry name" value="Ankyrin_rpt-contain_sf"/>
</dbReference>
<dbReference type="InterPro" id="IPR002110">
    <property type="entry name" value="Ankyrin_rpt"/>
</dbReference>
<dbReference type="EMBL" id="FJOG01000001">
    <property type="protein sequence ID" value="CZR50969.1"/>
    <property type="molecule type" value="Genomic_DNA"/>
</dbReference>
<dbReference type="AlphaFoldDB" id="A0A1L7WE18"/>
<organism evidence="3 4">
    <name type="scientific">Phialocephala subalpina</name>
    <dbReference type="NCBI Taxonomy" id="576137"/>
    <lineage>
        <taxon>Eukaryota</taxon>
        <taxon>Fungi</taxon>
        <taxon>Dikarya</taxon>
        <taxon>Ascomycota</taxon>
        <taxon>Pezizomycotina</taxon>
        <taxon>Leotiomycetes</taxon>
        <taxon>Helotiales</taxon>
        <taxon>Mollisiaceae</taxon>
        <taxon>Phialocephala</taxon>
        <taxon>Phialocephala fortinii species complex</taxon>
    </lineage>
</organism>
<dbReference type="Pfam" id="PF12796">
    <property type="entry name" value="Ank_2"/>
    <property type="match status" value="1"/>
</dbReference>
<dbReference type="SUPFAM" id="SSF48403">
    <property type="entry name" value="Ankyrin repeat"/>
    <property type="match status" value="1"/>
</dbReference>
<sequence>MPTNAVIIITSFLLLFIVESILRSVIRRLPNQAPPPNLLALQSRHRAPRPKVLTALQPFCISDKILLAMICISITRRDLALLKYCFTLTDPDAVFWAATTSLVLISATAMPDPIIWDVLLDNGWSRPSGQHWEAASTGLTIQTLPGGQTHQEWLSSLALIAMKDARRIDLLNVLCFRRFCDMRSLLENYDGEEGEVNGSKALLVAAGSNQRISRLYSISGLIIDWKALSPSSDRDNEKIKEKDTHKETDRKQLHSHHDKKRGGEKKTLHVAAAMGNLDAFKMLSKHGARTDIKDSHGRTAERTALENGGVEIAELLKVIDFSRS</sequence>
<evidence type="ECO:0000256" key="1">
    <source>
        <dbReference type="PROSITE-ProRule" id="PRU00023"/>
    </source>
</evidence>
<feature type="compositionally biased region" description="Basic and acidic residues" evidence="2">
    <location>
        <begin position="232"/>
        <end position="252"/>
    </location>
</feature>
<evidence type="ECO:0000313" key="4">
    <source>
        <dbReference type="Proteomes" id="UP000184330"/>
    </source>
</evidence>
<protein>
    <submittedName>
        <fullName evidence="3">Uncharacterized protein</fullName>
    </submittedName>
</protein>
<dbReference type="OrthoDB" id="3555103at2759"/>
<keyword evidence="1" id="KW-0040">ANK repeat</keyword>
<dbReference type="PROSITE" id="PS50088">
    <property type="entry name" value="ANK_REPEAT"/>
    <property type="match status" value="1"/>
</dbReference>
<dbReference type="PROSITE" id="PS50297">
    <property type="entry name" value="ANK_REP_REGION"/>
    <property type="match status" value="1"/>
</dbReference>
<evidence type="ECO:0000256" key="2">
    <source>
        <dbReference type="SAM" id="MobiDB-lite"/>
    </source>
</evidence>